<dbReference type="HOGENOM" id="CLU_1732708_0_0_1"/>
<keyword evidence="1" id="KW-1133">Transmembrane helix</keyword>
<dbReference type="EMBL" id="HE806316">
    <property type="protein sequence ID" value="CCH58736.1"/>
    <property type="molecule type" value="Genomic_DNA"/>
</dbReference>
<dbReference type="RefSeq" id="XP_004178255.1">
    <property type="nucleotide sequence ID" value="XM_004178207.1"/>
</dbReference>
<name>I2GX84_HENB6</name>
<evidence type="ECO:0000256" key="1">
    <source>
        <dbReference type="SAM" id="Phobius"/>
    </source>
</evidence>
<keyword evidence="3" id="KW-1185">Reference proteome</keyword>
<dbReference type="Proteomes" id="UP000002866">
    <property type="component" value="Chromosome 1"/>
</dbReference>
<sequence>MLTPRKLPSISPFVIADSNRITFCENRKYITELAHRLTLRSKGGKSCPETVFLLVFFVLFRITSLNTSKQNLKGYAHFPGNFSASRFFSRLVDIRYYMMLYISFFFFFFRSFSHFGLSGQKTNSSHGIARAIVADRRMWSKHKNAYESREY</sequence>
<keyword evidence="1" id="KW-0472">Membrane</keyword>
<protein>
    <submittedName>
        <fullName evidence="2">Uncharacterized protein</fullName>
    </submittedName>
</protein>
<gene>
    <name evidence="2" type="primary">TBLA0A09510</name>
    <name evidence="2" type="ORF">TBLA_0A09510</name>
</gene>
<feature type="transmembrane region" description="Helical" evidence="1">
    <location>
        <begin position="94"/>
        <end position="112"/>
    </location>
</feature>
<evidence type="ECO:0000313" key="2">
    <source>
        <dbReference type="EMBL" id="CCH58736.1"/>
    </source>
</evidence>
<reference evidence="2 3" key="1">
    <citation type="journal article" date="2011" name="Proc. Natl. Acad. Sci. U.S.A.">
        <title>Evolutionary erosion of yeast sex chromosomes by mating-type switching accidents.</title>
        <authorList>
            <person name="Gordon J.L."/>
            <person name="Armisen D."/>
            <person name="Proux-Wera E."/>
            <person name="Oheigeartaigh S.S."/>
            <person name="Byrne K.P."/>
            <person name="Wolfe K.H."/>
        </authorList>
    </citation>
    <scope>NUCLEOTIDE SEQUENCE [LARGE SCALE GENOMIC DNA]</scope>
    <source>
        <strain evidence="3">ATCC 34711 / CBS 6284 / DSM 70876 / NBRC 10599 / NRRL Y-10934 / UCD 77-7</strain>
    </source>
</reference>
<evidence type="ECO:0000313" key="3">
    <source>
        <dbReference type="Proteomes" id="UP000002866"/>
    </source>
</evidence>
<dbReference type="AlphaFoldDB" id="I2GX84"/>
<organism evidence="2 3">
    <name type="scientific">Henningerozyma blattae (strain ATCC 34711 / CBS 6284 / DSM 70876 / NBRC 10599 / NRRL Y-10934 / UCD 77-7)</name>
    <name type="common">Yeast</name>
    <name type="synonym">Tetrapisispora blattae</name>
    <dbReference type="NCBI Taxonomy" id="1071380"/>
    <lineage>
        <taxon>Eukaryota</taxon>
        <taxon>Fungi</taxon>
        <taxon>Dikarya</taxon>
        <taxon>Ascomycota</taxon>
        <taxon>Saccharomycotina</taxon>
        <taxon>Saccharomycetes</taxon>
        <taxon>Saccharomycetales</taxon>
        <taxon>Saccharomycetaceae</taxon>
        <taxon>Henningerozyma</taxon>
    </lineage>
</organism>
<dbReference type="GeneID" id="14493481"/>
<dbReference type="InParanoid" id="I2GX84"/>
<accession>I2GX84</accession>
<keyword evidence="1" id="KW-0812">Transmembrane</keyword>
<dbReference type="KEGG" id="tbl:TBLA_0A09510"/>
<proteinExistence type="predicted"/>